<gene>
    <name evidence="6" type="ORF">CLN94_06550</name>
</gene>
<protein>
    <submittedName>
        <fullName evidence="6">Disulfide bond formation protein B</fullName>
    </submittedName>
</protein>
<feature type="transmembrane region" description="Helical" evidence="5">
    <location>
        <begin position="47"/>
        <end position="63"/>
    </location>
</feature>
<feature type="transmembrane region" description="Helical" evidence="5">
    <location>
        <begin position="141"/>
        <end position="160"/>
    </location>
</feature>
<dbReference type="EMBL" id="NTJD01000004">
    <property type="protein sequence ID" value="PCD76761.1"/>
    <property type="molecule type" value="Genomic_DNA"/>
</dbReference>
<accession>A0A2A4CNE3</accession>
<evidence type="ECO:0000256" key="5">
    <source>
        <dbReference type="SAM" id="Phobius"/>
    </source>
</evidence>
<keyword evidence="4 5" id="KW-0472">Membrane</keyword>
<comment type="subcellular location">
    <subcellularLocation>
        <location evidence="1">Membrane</location>
        <topology evidence="1">Multi-pass membrane protein</topology>
    </subcellularLocation>
</comment>
<feature type="transmembrane region" description="Helical" evidence="5">
    <location>
        <begin position="12"/>
        <end position="35"/>
    </location>
</feature>
<dbReference type="OrthoDB" id="9808637at2"/>
<dbReference type="AlphaFoldDB" id="A0A2A4CNE3"/>
<keyword evidence="3 5" id="KW-1133">Transmembrane helix</keyword>
<dbReference type="RefSeq" id="WP_096432403.1">
    <property type="nucleotide sequence ID" value="NZ_NTJD01000004.1"/>
</dbReference>
<evidence type="ECO:0000313" key="6">
    <source>
        <dbReference type="EMBL" id="PCD76761.1"/>
    </source>
</evidence>
<evidence type="ECO:0000256" key="2">
    <source>
        <dbReference type="ARBA" id="ARBA00022692"/>
    </source>
</evidence>
<name>A0A2A4CNE3_9RHOB</name>
<dbReference type="Proteomes" id="UP000243507">
    <property type="component" value="Unassembled WGS sequence"/>
</dbReference>
<dbReference type="InterPro" id="IPR024199">
    <property type="entry name" value="Uncharacterised_DsbB"/>
</dbReference>
<dbReference type="GO" id="GO:0016020">
    <property type="term" value="C:membrane"/>
    <property type="evidence" value="ECO:0007669"/>
    <property type="project" value="UniProtKB-SubCell"/>
</dbReference>
<organism evidence="6 7">
    <name type="scientific">Pseudothioclava arenosa</name>
    <dbReference type="NCBI Taxonomy" id="1795308"/>
    <lineage>
        <taxon>Bacteria</taxon>
        <taxon>Pseudomonadati</taxon>
        <taxon>Pseudomonadota</taxon>
        <taxon>Alphaproteobacteria</taxon>
        <taxon>Rhodobacterales</taxon>
        <taxon>Paracoccaceae</taxon>
        <taxon>Pseudothioclava</taxon>
    </lineage>
</organism>
<evidence type="ECO:0000256" key="4">
    <source>
        <dbReference type="ARBA" id="ARBA00023136"/>
    </source>
</evidence>
<keyword evidence="7" id="KW-1185">Reference proteome</keyword>
<dbReference type="Gene3D" id="1.20.1550.10">
    <property type="entry name" value="DsbB-like"/>
    <property type="match status" value="1"/>
</dbReference>
<dbReference type="InterPro" id="IPR003752">
    <property type="entry name" value="DiS_bond_form_DsbB/BdbC"/>
</dbReference>
<sequence>MTKTLWERFNTVRLVSLATLGSAGLLAGAFMFQALGYAPCDLCLLQRWPHVAAVLIGGAMLSLPLPRIFALFGAAAAATSGAIGIYHSGVELHIFEGPDSCTSNGVANLSVDELMAQINGAPLVRCDEITWQIFGLTMANMNVLLSFGLALVWILAFLHAHKGAAAAYRED</sequence>
<evidence type="ECO:0000256" key="3">
    <source>
        <dbReference type="ARBA" id="ARBA00022989"/>
    </source>
</evidence>
<dbReference type="InterPro" id="IPR023380">
    <property type="entry name" value="DsbB-like_sf"/>
</dbReference>
<dbReference type="Pfam" id="PF02600">
    <property type="entry name" value="DsbB"/>
    <property type="match status" value="1"/>
</dbReference>
<dbReference type="GO" id="GO:0006457">
    <property type="term" value="P:protein folding"/>
    <property type="evidence" value="ECO:0007669"/>
    <property type="project" value="InterPro"/>
</dbReference>
<keyword evidence="2 5" id="KW-0812">Transmembrane</keyword>
<proteinExistence type="predicted"/>
<evidence type="ECO:0000256" key="1">
    <source>
        <dbReference type="ARBA" id="ARBA00004141"/>
    </source>
</evidence>
<reference evidence="6 7" key="1">
    <citation type="submission" date="2017-09" db="EMBL/GenBank/DDBJ databases">
        <title>A multilocus sequence analysis scheme for characterization of bacteria in the genus Thioclava.</title>
        <authorList>
            <person name="Liu Y."/>
            <person name="Shao Z."/>
        </authorList>
    </citation>
    <scope>NUCLEOTIDE SEQUENCE [LARGE SCALE GENOMIC DNA]</scope>
    <source>
        <strain evidence="6 7">CAU 1312</strain>
    </source>
</reference>
<dbReference type="SUPFAM" id="SSF158442">
    <property type="entry name" value="DsbB-like"/>
    <property type="match status" value="1"/>
</dbReference>
<comment type="caution">
    <text evidence="6">The sequence shown here is derived from an EMBL/GenBank/DDBJ whole genome shotgun (WGS) entry which is preliminary data.</text>
</comment>
<evidence type="ECO:0000313" key="7">
    <source>
        <dbReference type="Proteomes" id="UP000243507"/>
    </source>
</evidence>
<dbReference type="PIRSF" id="PIRSF033913">
    <property type="entry name" value="S-S_format_DsbB"/>
    <property type="match status" value="1"/>
</dbReference>
<dbReference type="GO" id="GO:0015035">
    <property type="term" value="F:protein-disulfide reductase activity"/>
    <property type="evidence" value="ECO:0007669"/>
    <property type="project" value="InterPro"/>
</dbReference>